<feature type="region of interest" description="Disordered" evidence="4">
    <location>
        <begin position="395"/>
        <end position="500"/>
    </location>
</feature>
<evidence type="ECO:0000256" key="4">
    <source>
        <dbReference type="SAM" id="MobiDB-lite"/>
    </source>
</evidence>
<feature type="compositionally biased region" description="Basic and acidic residues" evidence="4">
    <location>
        <begin position="405"/>
        <end position="439"/>
    </location>
</feature>
<evidence type="ECO:0000256" key="2">
    <source>
        <dbReference type="ARBA" id="ARBA00022679"/>
    </source>
</evidence>
<evidence type="ECO:0000256" key="3">
    <source>
        <dbReference type="ARBA" id="ARBA00047960"/>
    </source>
</evidence>
<keyword evidence="2" id="KW-0808">Transferase</keyword>
<dbReference type="Proteomes" id="UP000525078">
    <property type="component" value="Unassembled WGS sequence"/>
</dbReference>
<proteinExistence type="predicted"/>
<comment type="catalytic activity">
    <reaction evidence="3">
        <text>RX + glutathione = an S-substituted glutathione + a halide anion + H(+)</text>
        <dbReference type="Rhea" id="RHEA:16437"/>
        <dbReference type="ChEBI" id="CHEBI:15378"/>
        <dbReference type="ChEBI" id="CHEBI:16042"/>
        <dbReference type="ChEBI" id="CHEBI:17792"/>
        <dbReference type="ChEBI" id="CHEBI:57925"/>
        <dbReference type="ChEBI" id="CHEBI:90779"/>
        <dbReference type="EC" id="2.5.1.18"/>
    </reaction>
</comment>
<dbReference type="EMBL" id="JAATIP010000047">
    <property type="protein sequence ID" value="KAF4384666.1"/>
    <property type="molecule type" value="Genomic_DNA"/>
</dbReference>
<dbReference type="SFLD" id="SFLDG00358">
    <property type="entry name" value="Main_(cytGST)"/>
    <property type="match status" value="4"/>
</dbReference>
<feature type="domain" description="GST C-terminal" evidence="6">
    <location>
        <begin position="590"/>
        <end position="717"/>
    </location>
</feature>
<dbReference type="InterPro" id="IPR045073">
    <property type="entry name" value="Omega/Tau-like"/>
</dbReference>
<feature type="domain" description="GST N-terminal" evidence="5">
    <location>
        <begin position="720"/>
        <end position="799"/>
    </location>
</feature>
<feature type="domain" description="GST N-terminal" evidence="5">
    <location>
        <begin position="207"/>
        <end position="286"/>
    </location>
</feature>
<dbReference type="Gene3D" id="3.40.30.10">
    <property type="entry name" value="Glutaredoxin"/>
    <property type="match status" value="4"/>
</dbReference>
<dbReference type="Pfam" id="PF02798">
    <property type="entry name" value="GST_N"/>
    <property type="match status" value="4"/>
</dbReference>
<dbReference type="FunFam" id="1.20.1050.10:FF:000018">
    <property type="entry name" value="Glutathione S-transferase U20"/>
    <property type="match status" value="2"/>
</dbReference>
<dbReference type="SUPFAM" id="SSF52833">
    <property type="entry name" value="Thioredoxin-like"/>
    <property type="match status" value="4"/>
</dbReference>
<feature type="domain" description="GST N-terminal" evidence="5">
    <location>
        <begin position="505"/>
        <end position="584"/>
    </location>
</feature>
<dbReference type="InterPro" id="IPR010987">
    <property type="entry name" value="Glutathione-S-Trfase_C-like"/>
</dbReference>
<dbReference type="PROSITE" id="PS50405">
    <property type="entry name" value="GST_CTER"/>
    <property type="match status" value="4"/>
</dbReference>
<organism evidence="7 8">
    <name type="scientific">Cannabis sativa</name>
    <name type="common">Hemp</name>
    <name type="synonym">Marijuana</name>
    <dbReference type="NCBI Taxonomy" id="3483"/>
    <lineage>
        <taxon>Eukaryota</taxon>
        <taxon>Viridiplantae</taxon>
        <taxon>Streptophyta</taxon>
        <taxon>Embryophyta</taxon>
        <taxon>Tracheophyta</taxon>
        <taxon>Spermatophyta</taxon>
        <taxon>Magnoliopsida</taxon>
        <taxon>eudicotyledons</taxon>
        <taxon>Gunneridae</taxon>
        <taxon>Pentapetalae</taxon>
        <taxon>rosids</taxon>
        <taxon>fabids</taxon>
        <taxon>Rosales</taxon>
        <taxon>Cannabaceae</taxon>
        <taxon>Cannabis</taxon>
    </lineage>
</organism>
<feature type="compositionally biased region" description="Basic and acidic residues" evidence="4">
    <location>
        <begin position="455"/>
        <end position="469"/>
    </location>
</feature>
<gene>
    <name evidence="7" type="ORF">F8388_003973</name>
</gene>
<dbReference type="SFLD" id="SFLDG01152">
    <property type="entry name" value="Main.3:_Omega-_and_Tau-like"/>
    <property type="match status" value="3"/>
</dbReference>
<dbReference type="EC" id="2.5.1.18" evidence="1"/>
<dbReference type="SFLD" id="SFLDS00019">
    <property type="entry name" value="Glutathione_Transferase_(cytos"/>
    <property type="match status" value="4"/>
</dbReference>
<name>A0A7J6GP15_CANSA</name>
<feature type="domain" description="GST C-terminal" evidence="6">
    <location>
        <begin position="805"/>
        <end position="925"/>
    </location>
</feature>
<dbReference type="InterPro" id="IPR036282">
    <property type="entry name" value="Glutathione-S-Trfase_C_sf"/>
</dbReference>
<feature type="domain" description="GST C-terminal" evidence="6">
    <location>
        <begin position="89"/>
        <end position="211"/>
    </location>
</feature>
<evidence type="ECO:0000259" key="6">
    <source>
        <dbReference type="PROSITE" id="PS50405"/>
    </source>
</evidence>
<evidence type="ECO:0000313" key="7">
    <source>
        <dbReference type="EMBL" id="KAF4384666.1"/>
    </source>
</evidence>
<dbReference type="SUPFAM" id="SSF47616">
    <property type="entry name" value="GST C-terminal domain-like"/>
    <property type="match status" value="4"/>
</dbReference>
<protein>
    <recommendedName>
        <fullName evidence="1">glutathione transferase</fullName>
        <ecNumber evidence="1">2.5.1.18</ecNumber>
    </recommendedName>
</protein>
<evidence type="ECO:0000259" key="5">
    <source>
        <dbReference type="PROSITE" id="PS50404"/>
    </source>
</evidence>
<evidence type="ECO:0000313" key="8">
    <source>
        <dbReference type="Proteomes" id="UP000525078"/>
    </source>
</evidence>
<feature type="domain" description="GST C-terminal" evidence="6">
    <location>
        <begin position="309"/>
        <end position="394"/>
    </location>
</feature>
<dbReference type="InterPro" id="IPR004045">
    <property type="entry name" value="Glutathione_S-Trfase_N"/>
</dbReference>
<dbReference type="FunFam" id="3.40.30.10:FF:000014">
    <property type="entry name" value="Tau class glutathione S-transferase"/>
    <property type="match status" value="4"/>
</dbReference>
<sequence length="936" mass="107974">MAEEVILLDVGVSMFCLRVKIALAEKGIKCEYIEQDLQNKDPLLLKMNPFHNKVPVLIHNGKSICDSLIILQYIEEVWPEKPPNLLPSDTYHRAQARLLADFTNKIHGCGWKICLWDGEKLEVAKKELVEMLTVIEGELGDKPYFGFGGERFGFVDVALIGFYSWFIVYEMFGKFSMESEFPKLSAWAKRCLQKESSCVEQAMGDEDQVVLLDFWGSMFGMRVRICLDEKGIKYEYKEQDLLDKGPLLLQMNPIHKKIPVLIHNGKPICESLIILHYIEEVWPHKAPLLPSDPYQRSQARFWADFIDNKLLEGELGEKDYFGGERFGFLDVSLVGFYSWFYAYETFGNMSIVAEFPKLIAWANRCLQRESVAKALPDGKKVYEFLVDVRKKWGIEPKPGTRTRTRTRDLDPNPDSRLRPELEPRPRLKPDTWDPNRDLDLDQDPDLKPGTQNRDPNLDSDPKLDPDSRPRPRLGLGPELGTQTRDLDLGLGPKPGTRPKNSAMADEVILLDFWPSMFGMRARVALTEKGVQYEYREEDLKNKSPLLLKMNPIHKKIPVLIHNGKPVCESLVILQYIDEVWPGKSPLLPSDPYKRAQARFWADYIDKKVYDCGRKTWSTKGEEQEAAKKEFIEILKVLEAELGDKPYFGGDSFGYVDVALIGFYCWFDAYETYGKFSIEAECPKFIAWAKRLYTDVYPLTHFFHIYLLSHHSFVKKSAMADEVILLDFWPSMFGMRARIALTEKGVKYEYRDEDLRDKSPLLLKMNPIHKKIPVLIHNGKPVCESLVILQYIDEVWPGNSPLLSSDPYQRAQARFWADYIDKKVYDCGRKIWSTKGEEQEAAKKEYIEILKVLEAELGEKPYFGGDNFGFVDVALIGYYSWFSAYESYGNFSIEAECPKFITWAKRCLQRESVSKTLPDGKKVCEFVSVLRNKFGIE</sequence>
<dbReference type="PROSITE" id="PS50404">
    <property type="entry name" value="GST_NTER"/>
    <property type="match status" value="4"/>
</dbReference>
<feature type="domain" description="GST N-terminal" evidence="5">
    <location>
        <begin position="3"/>
        <end position="82"/>
    </location>
</feature>
<dbReference type="Gene3D" id="1.20.1050.10">
    <property type="match status" value="5"/>
</dbReference>
<dbReference type="InterPro" id="IPR036249">
    <property type="entry name" value="Thioredoxin-like_sf"/>
</dbReference>
<dbReference type="GO" id="GO:0004364">
    <property type="term" value="F:glutathione transferase activity"/>
    <property type="evidence" value="ECO:0007669"/>
    <property type="project" value="UniProtKB-EC"/>
</dbReference>
<dbReference type="PANTHER" id="PTHR11260:SF781">
    <property type="entry name" value="GLUTATHIONE S-TRANSFERASE U19"/>
    <property type="match status" value="1"/>
</dbReference>
<dbReference type="Pfam" id="PF13410">
    <property type="entry name" value="GST_C_2"/>
    <property type="match status" value="4"/>
</dbReference>
<dbReference type="AlphaFoldDB" id="A0A7J6GP15"/>
<dbReference type="InterPro" id="IPR040079">
    <property type="entry name" value="Glutathione_S-Trfase"/>
</dbReference>
<dbReference type="GO" id="GO:0005737">
    <property type="term" value="C:cytoplasm"/>
    <property type="evidence" value="ECO:0007669"/>
    <property type="project" value="TreeGrafter"/>
</dbReference>
<evidence type="ECO:0000256" key="1">
    <source>
        <dbReference type="ARBA" id="ARBA00012452"/>
    </source>
</evidence>
<dbReference type="PANTHER" id="PTHR11260">
    <property type="entry name" value="GLUTATHIONE S-TRANSFERASE, GST, SUPERFAMILY, GST DOMAIN CONTAINING"/>
    <property type="match status" value="1"/>
</dbReference>
<dbReference type="CDD" id="cd03058">
    <property type="entry name" value="GST_N_Tau"/>
    <property type="match status" value="4"/>
</dbReference>
<dbReference type="CDD" id="cd03185">
    <property type="entry name" value="GST_C_Tau"/>
    <property type="match status" value="4"/>
</dbReference>
<accession>A0A7J6GP15</accession>
<dbReference type="InterPro" id="IPR045074">
    <property type="entry name" value="GST_C_Tau"/>
</dbReference>
<comment type="caution">
    <text evidence="7">The sequence shown here is derived from an EMBL/GenBank/DDBJ whole genome shotgun (WGS) entry which is preliminary data.</text>
</comment>
<reference evidence="7 8" key="1">
    <citation type="journal article" date="2020" name="bioRxiv">
        <title>Sequence and annotation of 42 cannabis genomes reveals extensive copy number variation in cannabinoid synthesis and pathogen resistance genes.</title>
        <authorList>
            <person name="Mckernan K.J."/>
            <person name="Helbert Y."/>
            <person name="Kane L.T."/>
            <person name="Ebling H."/>
            <person name="Zhang L."/>
            <person name="Liu B."/>
            <person name="Eaton Z."/>
            <person name="Mclaughlin S."/>
            <person name="Kingan S."/>
            <person name="Baybayan P."/>
            <person name="Concepcion G."/>
            <person name="Jordan M."/>
            <person name="Riva A."/>
            <person name="Barbazuk W."/>
            <person name="Harkins T."/>
        </authorList>
    </citation>
    <scope>NUCLEOTIDE SEQUENCE [LARGE SCALE GENOMIC DNA]</scope>
    <source>
        <strain evidence="8">cv. Jamaican Lion 4</strain>
        <tissue evidence="7">Leaf</tissue>
    </source>
</reference>
<dbReference type="GO" id="GO:0006749">
    <property type="term" value="P:glutathione metabolic process"/>
    <property type="evidence" value="ECO:0007669"/>
    <property type="project" value="InterPro"/>
</dbReference>